<dbReference type="EMBL" id="MVIC01000019">
    <property type="protein sequence ID" value="ORB14128.1"/>
    <property type="molecule type" value="Genomic_DNA"/>
</dbReference>
<dbReference type="Gene3D" id="3.40.50.10490">
    <property type="entry name" value="Glucose-6-phosphate isomerase like protein, domain 1"/>
    <property type="match status" value="1"/>
</dbReference>
<keyword evidence="4" id="KW-1185">Reference proteome</keyword>
<dbReference type="Pfam" id="PF13580">
    <property type="entry name" value="SIS_2"/>
    <property type="match status" value="1"/>
</dbReference>
<dbReference type="OrthoDB" id="9810929at2"/>
<name>A0A7I7PH51_9MYCO</name>
<dbReference type="SUPFAM" id="SSF53697">
    <property type="entry name" value="SIS domain"/>
    <property type="match status" value="1"/>
</dbReference>
<evidence type="ECO:0000313" key="2">
    <source>
        <dbReference type="EMBL" id="BBY07923.1"/>
    </source>
</evidence>
<dbReference type="PANTHER" id="PTHR30390:SF6">
    <property type="entry name" value="DNAA INITIATOR-ASSOCIATING PROTEIN DIAA"/>
    <property type="match status" value="1"/>
</dbReference>
<dbReference type="PANTHER" id="PTHR30390">
    <property type="entry name" value="SEDOHEPTULOSE 7-PHOSPHATE ISOMERASE / DNAA INITIATOR-ASSOCIATING FACTOR FOR REPLICATION INITIATION"/>
    <property type="match status" value="1"/>
</dbReference>
<dbReference type="EMBL" id="AP022583">
    <property type="protein sequence ID" value="BBY07923.1"/>
    <property type="molecule type" value="Genomic_DNA"/>
</dbReference>
<evidence type="ECO:0000259" key="1">
    <source>
        <dbReference type="PROSITE" id="PS51464"/>
    </source>
</evidence>
<dbReference type="Proteomes" id="UP000466894">
    <property type="component" value="Chromosome"/>
</dbReference>
<reference evidence="3 4" key="1">
    <citation type="submission" date="2017-02" db="EMBL/GenBank/DDBJ databases">
        <title>The new phylogeny of genus Mycobacterium.</title>
        <authorList>
            <person name="Tortoli E."/>
            <person name="Trovato A."/>
            <person name="Cirillo D.M."/>
        </authorList>
    </citation>
    <scope>NUCLEOTIDE SEQUENCE [LARGE SCALE GENOMIC DNA]</scope>
    <source>
        <strain evidence="3 4">DSM 45145</strain>
    </source>
</reference>
<dbReference type="InterPro" id="IPR046348">
    <property type="entry name" value="SIS_dom_sf"/>
</dbReference>
<evidence type="ECO:0000313" key="4">
    <source>
        <dbReference type="Proteomes" id="UP000192374"/>
    </source>
</evidence>
<evidence type="ECO:0000313" key="3">
    <source>
        <dbReference type="EMBL" id="ORB14128.1"/>
    </source>
</evidence>
<dbReference type="GO" id="GO:1901135">
    <property type="term" value="P:carbohydrate derivative metabolic process"/>
    <property type="evidence" value="ECO:0007669"/>
    <property type="project" value="InterPro"/>
</dbReference>
<proteinExistence type="predicted"/>
<protein>
    <submittedName>
        <fullName evidence="2">Phosphoheptose isomerase</fullName>
    </submittedName>
</protein>
<dbReference type="CDD" id="cd05006">
    <property type="entry name" value="SIS_GmhA"/>
    <property type="match status" value="1"/>
</dbReference>
<dbReference type="AlphaFoldDB" id="A0A7I7PH51"/>
<dbReference type="InterPro" id="IPR001347">
    <property type="entry name" value="SIS_dom"/>
</dbReference>
<dbReference type="PROSITE" id="PS51464">
    <property type="entry name" value="SIS"/>
    <property type="match status" value="1"/>
</dbReference>
<feature type="domain" description="SIS" evidence="1">
    <location>
        <begin position="30"/>
        <end position="189"/>
    </location>
</feature>
<dbReference type="InterPro" id="IPR035461">
    <property type="entry name" value="GmhA/DiaA"/>
</dbReference>
<dbReference type="InterPro" id="IPR050099">
    <property type="entry name" value="SIS_GmhA/DiaA_subfam"/>
</dbReference>
<dbReference type="GO" id="GO:0097367">
    <property type="term" value="F:carbohydrate derivative binding"/>
    <property type="evidence" value="ECO:0007669"/>
    <property type="project" value="InterPro"/>
</dbReference>
<dbReference type="GO" id="GO:0016853">
    <property type="term" value="F:isomerase activity"/>
    <property type="evidence" value="ECO:0007669"/>
    <property type="project" value="UniProtKB-KW"/>
</dbReference>
<accession>A0A7I7PH51</accession>
<dbReference type="RefSeq" id="WP_083087932.1">
    <property type="nucleotide sequence ID" value="NZ_AP022583.1"/>
</dbReference>
<keyword evidence="2" id="KW-0413">Isomerase</keyword>
<evidence type="ECO:0000313" key="5">
    <source>
        <dbReference type="Proteomes" id="UP000466894"/>
    </source>
</evidence>
<dbReference type="KEGG" id="mnv:MNVI_32410"/>
<dbReference type="Proteomes" id="UP000192374">
    <property type="component" value="Unassembled WGS sequence"/>
</dbReference>
<organism evidence="2 5">
    <name type="scientific">Mycobacterium noviomagense</name>
    <dbReference type="NCBI Taxonomy" id="459858"/>
    <lineage>
        <taxon>Bacteria</taxon>
        <taxon>Bacillati</taxon>
        <taxon>Actinomycetota</taxon>
        <taxon>Actinomycetes</taxon>
        <taxon>Mycobacteriales</taxon>
        <taxon>Mycobacteriaceae</taxon>
        <taxon>Mycobacterium</taxon>
    </lineage>
</organism>
<gene>
    <name evidence="2" type="primary">gmhA_2</name>
    <name evidence="3" type="ORF">BST37_11955</name>
    <name evidence="2" type="ORF">MNVI_32410</name>
</gene>
<reference evidence="2 5" key="2">
    <citation type="journal article" date="2019" name="Emerg. Microbes Infect.">
        <title>Comprehensive subspecies identification of 175 nontuberculous mycobacteria species based on 7547 genomic profiles.</title>
        <authorList>
            <person name="Matsumoto Y."/>
            <person name="Kinjo T."/>
            <person name="Motooka D."/>
            <person name="Nabeya D."/>
            <person name="Jung N."/>
            <person name="Uechi K."/>
            <person name="Horii T."/>
            <person name="Iida T."/>
            <person name="Fujita J."/>
            <person name="Nakamura S."/>
        </authorList>
    </citation>
    <scope>NUCLEOTIDE SEQUENCE [LARGE SCALE GENOMIC DNA]</scope>
    <source>
        <strain evidence="2 5">JCM 16367</strain>
    </source>
</reference>
<reference evidence="2" key="3">
    <citation type="submission" date="2020-02" db="EMBL/GenBank/DDBJ databases">
        <authorList>
            <person name="Matsumoto Y."/>
            <person name="Motooka D."/>
            <person name="Nakamura S."/>
        </authorList>
    </citation>
    <scope>NUCLEOTIDE SEQUENCE</scope>
    <source>
        <strain evidence="2">JCM 16367</strain>
    </source>
</reference>
<sequence>MIERHFADLVAAVARVRPAAAQLSDWGTHLAGVLTGGGRLLACGNGGSAAEAQHLTAELVGRFKNERDPLSAIALHADTSASTAIVNDYGPEEMFARGVRAHGRPGDVLVALSTSGTSPNVLAAVKAAQEIGVTTWALTGPAPNPLLAMSDDAICVDADSTATVQEIHLVLVHGLCMALDDALLSPRSKAI</sequence>